<dbReference type="Gene3D" id="3.90.228.10">
    <property type="match status" value="1"/>
</dbReference>
<dbReference type="EMBL" id="CAJOBC010057883">
    <property type="protein sequence ID" value="CAF4199447.1"/>
    <property type="molecule type" value="Genomic_DNA"/>
</dbReference>
<evidence type="ECO:0000256" key="6">
    <source>
        <dbReference type="RuleBase" id="RU362114"/>
    </source>
</evidence>
<sequence length="1462" mass="166220">MATSNECHSSLSMSELRETVSFAINVDIIQNLKFQEFVKKLEQSQHVTISLDGIHELLSISGKKTAINHSVSQINIQISKISSHSTKESRKPPKYHRPNSSNNRIDQISSNTIELSTAKNNFLEFFGQKILNKIRKEPGINSANFINGKLQLSGNCSAVTKVKSYLEQTLHEKNVPVTYSIKNHLELLRSGRMLKEFSKQYHVGTSLQGLRRHDKNKRSRIQNHPIHVNTTDSSYVRCGHNVDRGQHGSRQNSVDRDRNLDYDQQRGGYGRGNRSRGQRGRRSFSGQQSSLHSVEHLEKLHLNPNDTNTSEKNIDDHKVVESQKQYDANECDDEAKEEDDDDKSETSDSDTSLASNLTINTDRVKDSHDPAQQFFDITLCSDSADSLSKASTELQSYRLYTESWALTVDEFTFISKQQQRGKPQQNNNSILDQCLRIKSYLGQSVHNHFIHIFVSYSRGMWHVKVRGLKQHVYSAVSKIKSYLNDVVETEVQIPISNAMAFFLRTKASSDISKLEKKHNIKITIFSPPRRKHLNGDNDEQDNDNHCLKLVGSISRINLAQVEVQNFLESLSEQEQHFPCDTWDLSKNISKNILTRLRKIQDSNDYEAIGLINFYNSATERRETTPKVTFTVVSLNEETANDVIQQCKDIIEGYVVWKPSSDDYRALVSILLVQKRPHIDQFRQEWDTNVQLEKETSTVIIPARSKMISDEIKETLQNLALGKATRMNRISITIPIQQNIRRFVNQAIHSLLEEAKIQRVFVDSKNRNELTIRGCSDVVTSIQEKINVIIKDIKQRIIVSRLRLPFVESELIRINSYEIVKRIERETNTIIRDVKISANSSTSSVNDDNITSTITCVVNDRGQTILIKKGDITKIKDVDAIINAANGPLYHAGGVDKAIAVAAGPALDQECKELIAKNGGVAISTGKAVKTTAGRLPFKGVIHAIGPQYANGNQQERSLLFSSILSSLRLAEEEGYRSVALPAISSATYGFPLQDCTNIVIRGVKQFFADAPKSDLSKVILLDIDDSACNSFARELVNDHTNAVDDDIINYELPPPLAAKWSWEDNNGEKIYDDNHTRQIETAFQQYLQTFIPSTLNITADNLKSATIVRYSIHFFSNLKEILTAESNALNKRIVCGFQMRENTGFKRYITRYPLTQQVHTKYITYRPKPLDIYHLQIETKSDDWDIISITSTAVNQAETEIRKIIASATISEPFSVNLNEDIDAHKKAITNIVIQQLIQVDFLEYRGGKLSLILKGLHQNVLQAKLKIALYAQDILKMEADKDDELSIPKEWGEQEEQCKLVRLSPNHPDFVRITNRMKETISNIKIDKIERVQNLRLWNHYAFRRRTLQQELNNQPNLHIEMELFHGTKSTLPSEIYNGEYGFDMTFSTKGMWGIGTYFARNASYSCQGYSHQLPNGKRQVFLAQVLTGEVHDYKDKSDQTLRRPPKKNESISGARYNSVS</sequence>
<dbReference type="InterPro" id="IPR043472">
    <property type="entry name" value="Macro_dom-like"/>
</dbReference>
<dbReference type="GO" id="GO:0010629">
    <property type="term" value="P:negative regulation of gene expression"/>
    <property type="evidence" value="ECO:0007669"/>
    <property type="project" value="TreeGrafter"/>
</dbReference>
<dbReference type="GO" id="GO:0003714">
    <property type="term" value="F:transcription corepressor activity"/>
    <property type="evidence" value="ECO:0007669"/>
    <property type="project" value="TreeGrafter"/>
</dbReference>
<dbReference type="GO" id="GO:0003950">
    <property type="term" value="F:NAD+ poly-ADP-ribosyltransferase activity"/>
    <property type="evidence" value="ECO:0007669"/>
    <property type="project" value="UniProtKB-UniRule"/>
</dbReference>
<feature type="compositionally biased region" description="Basic residues" evidence="7">
    <location>
        <begin position="273"/>
        <end position="282"/>
    </location>
</feature>
<feature type="compositionally biased region" description="Basic and acidic residues" evidence="7">
    <location>
        <begin position="312"/>
        <end position="321"/>
    </location>
</feature>
<comment type="subcellular location">
    <subcellularLocation>
        <location evidence="1">Nucleus</location>
    </subcellularLocation>
</comment>
<dbReference type="GO" id="GO:0005737">
    <property type="term" value="C:cytoplasm"/>
    <property type="evidence" value="ECO:0007669"/>
    <property type="project" value="TreeGrafter"/>
</dbReference>
<dbReference type="InterPro" id="IPR012317">
    <property type="entry name" value="Poly(ADP-ribose)pol_cat_dom"/>
</dbReference>
<dbReference type="Proteomes" id="UP000681722">
    <property type="component" value="Unassembled WGS sequence"/>
</dbReference>
<evidence type="ECO:0000259" key="9">
    <source>
        <dbReference type="PROSITE" id="PS51154"/>
    </source>
</evidence>
<dbReference type="PROSITE" id="PS51154">
    <property type="entry name" value="MACRO"/>
    <property type="match status" value="1"/>
</dbReference>
<keyword evidence="5" id="KW-0539">Nucleus</keyword>
<feature type="domain" description="PARP catalytic" evidence="8">
    <location>
        <begin position="1286"/>
        <end position="1462"/>
    </location>
</feature>
<feature type="region of interest" description="Disordered" evidence="7">
    <location>
        <begin position="82"/>
        <end position="105"/>
    </location>
</feature>
<dbReference type="Pfam" id="PF01661">
    <property type="entry name" value="Macro"/>
    <property type="match status" value="1"/>
</dbReference>
<evidence type="ECO:0000256" key="4">
    <source>
        <dbReference type="ARBA" id="ARBA00023027"/>
    </source>
</evidence>
<feature type="non-terminal residue" evidence="10">
    <location>
        <position position="1462"/>
    </location>
</feature>
<feature type="compositionally biased region" description="Basic and acidic residues" evidence="7">
    <location>
        <begin position="1436"/>
        <end position="1451"/>
    </location>
</feature>
<feature type="region of interest" description="Disordered" evidence="7">
    <location>
        <begin position="207"/>
        <end position="365"/>
    </location>
</feature>
<evidence type="ECO:0000313" key="10">
    <source>
        <dbReference type="EMBL" id="CAF1339590.1"/>
    </source>
</evidence>
<evidence type="ECO:0000256" key="2">
    <source>
        <dbReference type="ARBA" id="ARBA00022676"/>
    </source>
</evidence>
<reference evidence="10" key="1">
    <citation type="submission" date="2021-02" db="EMBL/GenBank/DDBJ databases">
        <authorList>
            <person name="Nowell W R."/>
        </authorList>
    </citation>
    <scope>NUCLEOTIDE SEQUENCE</scope>
</reference>
<dbReference type="GO" id="GO:1990404">
    <property type="term" value="F:NAD+-protein mono-ADP-ribosyltransferase activity"/>
    <property type="evidence" value="ECO:0007669"/>
    <property type="project" value="TreeGrafter"/>
</dbReference>
<dbReference type="EC" id="2.4.2.-" evidence="6"/>
<dbReference type="Proteomes" id="UP000663829">
    <property type="component" value="Unassembled WGS sequence"/>
</dbReference>
<dbReference type="GO" id="GO:0070212">
    <property type="term" value="P:protein poly-ADP-ribosylation"/>
    <property type="evidence" value="ECO:0007669"/>
    <property type="project" value="TreeGrafter"/>
</dbReference>
<gene>
    <name evidence="10" type="ORF">GPM918_LOCUS30364</name>
    <name evidence="11" type="ORF">SRO942_LOCUS30973</name>
</gene>
<evidence type="ECO:0000313" key="11">
    <source>
        <dbReference type="EMBL" id="CAF4199447.1"/>
    </source>
</evidence>
<dbReference type="InterPro" id="IPR052056">
    <property type="entry name" value="Mono-ARTD/PARP"/>
</dbReference>
<feature type="compositionally biased region" description="Basic residues" evidence="7">
    <location>
        <begin position="210"/>
        <end position="221"/>
    </location>
</feature>
<evidence type="ECO:0000259" key="8">
    <source>
        <dbReference type="PROSITE" id="PS51059"/>
    </source>
</evidence>
<keyword evidence="3 6" id="KW-0808">Transferase</keyword>
<dbReference type="CDD" id="cd02907">
    <property type="entry name" value="Macro_Af1521_BAL-like"/>
    <property type="match status" value="1"/>
</dbReference>
<proteinExistence type="predicted"/>
<name>A0A815GKX9_9BILA</name>
<keyword evidence="4 6" id="KW-0520">NAD</keyword>
<keyword evidence="12" id="KW-1185">Reference proteome</keyword>
<feature type="region of interest" description="Disordered" evidence="7">
    <location>
        <begin position="1436"/>
        <end position="1462"/>
    </location>
</feature>
<organism evidence="10 12">
    <name type="scientific">Didymodactylos carnosus</name>
    <dbReference type="NCBI Taxonomy" id="1234261"/>
    <lineage>
        <taxon>Eukaryota</taxon>
        <taxon>Metazoa</taxon>
        <taxon>Spiralia</taxon>
        <taxon>Gnathifera</taxon>
        <taxon>Rotifera</taxon>
        <taxon>Eurotatoria</taxon>
        <taxon>Bdelloidea</taxon>
        <taxon>Philodinida</taxon>
        <taxon>Philodinidae</taxon>
        <taxon>Didymodactylos</taxon>
    </lineage>
</organism>
<dbReference type="GO" id="GO:0005634">
    <property type="term" value="C:nucleus"/>
    <property type="evidence" value="ECO:0007669"/>
    <property type="project" value="UniProtKB-SubCell"/>
</dbReference>
<evidence type="ECO:0000256" key="7">
    <source>
        <dbReference type="SAM" id="MobiDB-lite"/>
    </source>
</evidence>
<comment type="caution">
    <text evidence="10">The sequence shown here is derived from an EMBL/GenBank/DDBJ whole genome shotgun (WGS) entry which is preliminary data.</text>
</comment>
<evidence type="ECO:0000256" key="3">
    <source>
        <dbReference type="ARBA" id="ARBA00022679"/>
    </source>
</evidence>
<dbReference type="SUPFAM" id="SSF56399">
    <property type="entry name" value="ADP-ribosylation"/>
    <property type="match status" value="1"/>
</dbReference>
<feature type="domain" description="Macro" evidence="9">
    <location>
        <begin position="851"/>
        <end position="1039"/>
    </location>
</feature>
<keyword evidence="2 6" id="KW-0328">Glycosyltransferase</keyword>
<dbReference type="OrthoDB" id="6133115at2759"/>
<dbReference type="EMBL" id="CAJNOQ010014329">
    <property type="protein sequence ID" value="CAF1339590.1"/>
    <property type="molecule type" value="Genomic_DNA"/>
</dbReference>
<feature type="compositionally biased region" description="Basic and acidic residues" evidence="7">
    <location>
        <begin position="253"/>
        <end position="264"/>
    </location>
</feature>
<dbReference type="PANTHER" id="PTHR14453:SF102">
    <property type="entry name" value="PROTEIN MONO-ADP-RIBOSYLTRANSFERASE PARP14-LIKE"/>
    <property type="match status" value="1"/>
</dbReference>
<dbReference type="SUPFAM" id="SSF52949">
    <property type="entry name" value="Macro domain-like"/>
    <property type="match status" value="1"/>
</dbReference>
<dbReference type="InterPro" id="IPR002589">
    <property type="entry name" value="Macro_dom"/>
</dbReference>
<dbReference type="Pfam" id="PF00644">
    <property type="entry name" value="PARP"/>
    <property type="match status" value="1"/>
</dbReference>
<feature type="compositionally biased region" description="Acidic residues" evidence="7">
    <location>
        <begin position="329"/>
        <end position="343"/>
    </location>
</feature>
<dbReference type="PROSITE" id="PS51059">
    <property type="entry name" value="PARP_CATALYTIC"/>
    <property type="match status" value="1"/>
</dbReference>
<dbReference type="SMART" id="SM00506">
    <property type="entry name" value="A1pp"/>
    <property type="match status" value="1"/>
</dbReference>
<dbReference type="Gene3D" id="3.40.220.10">
    <property type="entry name" value="Leucine Aminopeptidase, subunit E, domain 1"/>
    <property type="match status" value="1"/>
</dbReference>
<dbReference type="PANTHER" id="PTHR14453">
    <property type="entry name" value="PARP/ZINC FINGER CCCH TYPE DOMAIN CONTAINING PROTEIN"/>
    <property type="match status" value="1"/>
</dbReference>
<evidence type="ECO:0000313" key="12">
    <source>
        <dbReference type="Proteomes" id="UP000663829"/>
    </source>
</evidence>
<protein>
    <recommendedName>
        <fullName evidence="6">Poly [ADP-ribose] polymerase</fullName>
        <shortName evidence="6">PARP</shortName>
        <ecNumber evidence="6">2.4.2.-</ecNumber>
    </recommendedName>
</protein>
<evidence type="ECO:0000256" key="1">
    <source>
        <dbReference type="ARBA" id="ARBA00004123"/>
    </source>
</evidence>
<evidence type="ECO:0000256" key="5">
    <source>
        <dbReference type="ARBA" id="ARBA00023242"/>
    </source>
</evidence>
<accession>A0A815GKX9</accession>